<evidence type="ECO:0000256" key="9">
    <source>
        <dbReference type="ARBA" id="ARBA00023065"/>
    </source>
</evidence>
<evidence type="ECO:0000256" key="14">
    <source>
        <dbReference type="HAMAP-Rule" id="MF_01398"/>
    </source>
</evidence>
<comment type="subunit">
    <text evidence="13 14">F-type ATPases have 2 components, F(1) - the catalytic core - and F(0) - the membrane proton channel. F(1) has five subunits: alpha(3), beta(3), gamma(1), delta(1), epsilon(1). F(0) has three main subunits: a(1), b(2) and c(10-14). The alpha and beta chains form an alternating ring which encloses part of the gamma chain. F(1) is attached to F(0) by a central stalk formed by the gamma and epsilon chains, while a peripheral stalk is formed by the delta and b chains.</text>
</comment>
<comment type="function">
    <text evidence="14">Component of the F(0) channel, it forms part of the peripheral stalk, linking F(1) to F(0).</text>
</comment>
<comment type="subcellular location">
    <subcellularLocation>
        <location evidence="1 14">Cell membrane</location>
        <topology evidence="1 14">Single-pass membrane protein</topology>
    </subcellularLocation>
</comment>
<dbReference type="CDD" id="cd06503">
    <property type="entry name" value="ATP-synt_Fo_b"/>
    <property type="match status" value="1"/>
</dbReference>
<reference evidence="16 17" key="1">
    <citation type="submission" date="2018-07" db="EMBL/GenBank/DDBJ databases">
        <title>Genomic Encyclopedia of Type Strains, Phase IV (KMG-IV): sequencing the most valuable type-strain genomes for metagenomic binning, comparative biology and taxonomic classification.</title>
        <authorList>
            <person name="Goeker M."/>
        </authorList>
    </citation>
    <scope>NUCLEOTIDE SEQUENCE [LARGE SCALE GENOMIC DNA]</scope>
    <source>
        <strain evidence="16 17">DSM 44290</strain>
    </source>
</reference>
<evidence type="ECO:0000256" key="2">
    <source>
        <dbReference type="ARBA" id="ARBA00005513"/>
    </source>
</evidence>
<dbReference type="InterPro" id="IPR005864">
    <property type="entry name" value="ATP_synth_F0_bsu_bac"/>
</dbReference>
<organism evidence="16 17">
    <name type="scientific">Nocardia pseudobrasiliensis</name>
    <dbReference type="NCBI Taxonomy" id="45979"/>
    <lineage>
        <taxon>Bacteria</taxon>
        <taxon>Bacillati</taxon>
        <taxon>Actinomycetota</taxon>
        <taxon>Actinomycetes</taxon>
        <taxon>Mycobacteriales</taxon>
        <taxon>Nocardiaceae</taxon>
        <taxon>Nocardia</taxon>
    </lineage>
</organism>
<name>A0A370I2E7_9NOCA</name>
<evidence type="ECO:0000256" key="7">
    <source>
        <dbReference type="ARBA" id="ARBA00022781"/>
    </source>
</evidence>
<keyword evidence="4 14" id="KW-1003">Cell membrane</keyword>
<protein>
    <recommendedName>
        <fullName evidence="14">ATP synthase subunit b</fullName>
    </recommendedName>
    <alternativeName>
        <fullName evidence="14">ATP synthase F(0) sector subunit b</fullName>
    </alternativeName>
    <alternativeName>
        <fullName evidence="14">ATPase subunit I</fullName>
    </alternativeName>
    <alternativeName>
        <fullName evidence="14">F-type ATPase subunit b</fullName>
        <shortName evidence="14">F-ATPase subunit b</shortName>
    </alternativeName>
</protein>
<gene>
    <name evidence="14" type="primary">atpF</name>
    <name evidence="16" type="ORF">DFR76_107282</name>
</gene>
<dbReference type="AlphaFoldDB" id="A0A370I2E7"/>
<dbReference type="RefSeq" id="WP_067996128.1">
    <property type="nucleotide sequence ID" value="NZ_QQBC01000007.1"/>
</dbReference>
<evidence type="ECO:0000256" key="12">
    <source>
        <dbReference type="ARBA" id="ARBA00025198"/>
    </source>
</evidence>
<dbReference type="STRING" id="1210086.GCA_001613105_02295"/>
<dbReference type="GO" id="GO:0046933">
    <property type="term" value="F:proton-transporting ATP synthase activity, rotational mechanism"/>
    <property type="evidence" value="ECO:0007669"/>
    <property type="project" value="UniProtKB-UniRule"/>
</dbReference>
<keyword evidence="11 14" id="KW-0066">ATP synthesis</keyword>
<keyword evidence="6 14" id="KW-0812">Transmembrane</keyword>
<comment type="caution">
    <text evidence="16">The sequence shown here is derived from an EMBL/GenBank/DDBJ whole genome shotgun (WGS) entry which is preliminary data.</text>
</comment>
<dbReference type="NCBIfam" id="TIGR01144">
    <property type="entry name" value="ATP_synt_b"/>
    <property type="match status" value="1"/>
</dbReference>
<keyword evidence="10 14" id="KW-0472">Membrane</keyword>
<feature type="transmembrane region" description="Helical" evidence="14">
    <location>
        <begin position="12"/>
        <end position="31"/>
    </location>
</feature>
<keyword evidence="5 14" id="KW-0138">CF(0)</keyword>
<evidence type="ECO:0000256" key="1">
    <source>
        <dbReference type="ARBA" id="ARBA00004162"/>
    </source>
</evidence>
<evidence type="ECO:0000256" key="8">
    <source>
        <dbReference type="ARBA" id="ARBA00022989"/>
    </source>
</evidence>
<sequence length="146" mass="16332">MEQNFLIPDATFFVELSIFLFTLAVIRLFVVPPIRAVLTEREARVAKTAADADRARQIFAAAEDRYRSSVTEARAEAARLRDRARTEGRAILLAAREQARERSDKMVAEAGIELRTHADRTAARLRDRIDPLARALADRVIGGSGR</sequence>
<keyword evidence="17" id="KW-1185">Reference proteome</keyword>
<evidence type="ECO:0000256" key="15">
    <source>
        <dbReference type="RuleBase" id="RU003848"/>
    </source>
</evidence>
<evidence type="ECO:0000256" key="4">
    <source>
        <dbReference type="ARBA" id="ARBA00022475"/>
    </source>
</evidence>
<dbReference type="InterPro" id="IPR002146">
    <property type="entry name" value="ATP_synth_b/b'su_bac/chlpt"/>
</dbReference>
<dbReference type="GO" id="GO:0045259">
    <property type="term" value="C:proton-transporting ATP synthase complex"/>
    <property type="evidence" value="ECO:0007669"/>
    <property type="project" value="UniProtKB-KW"/>
</dbReference>
<dbReference type="GO" id="GO:0005886">
    <property type="term" value="C:plasma membrane"/>
    <property type="evidence" value="ECO:0007669"/>
    <property type="project" value="UniProtKB-SubCell"/>
</dbReference>
<keyword evidence="9 14" id="KW-0406">Ion transport</keyword>
<dbReference type="PANTHER" id="PTHR33445:SF1">
    <property type="entry name" value="ATP SYNTHASE SUBUNIT B"/>
    <property type="match status" value="1"/>
</dbReference>
<dbReference type="Pfam" id="PF00430">
    <property type="entry name" value="ATP-synt_B"/>
    <property type="match status" value="1"/>
</dbReference>
<comment type="function">
    <text evidence="12 14">F(1)F(0) ATP synthase produces ATP from ADP in the presence of a proton or sodium gradient. F-type ATPases consist of two structural domains, F(1) containing the extramembraneous catalytic core and F(0) containing the membrane proton channel, linked together by a central stalk and a peripheral stalk. During catalysis, ATP synthesis in the catalytic domain of F(1) is coupled via a rotary mechanism of the central stalk subunits to proton translocation.</text>
</comment>
<evidence type="ECO:0000256" key="10">
    <source>
        <dbReference type="ARBA" id="ARBA00023136"/>
    </source>
</evidence>
<accession>A0A370I2E7</accession>
<dbReference type="GO" id="GO:0046961">
    <property type="term" value="F:proton-transporting ATPase activity, rotational mechanism"/>
    <property type="evidence" value="ECO:0007669"/>
    <property type="project" value="TreeGrafter"/>
</dbReference>
<dbReference type="HAMAP" id="MF_01398">
    <property type="entry name" value="ATP_synth_b_bprime"/>
    <property type="match status" value="1"/>
</dbReference>
<dbReference type="SUPFAM" id="SSF81573">
    <property type="entry name" value="F1F0 ATP synthase subunit B, membrane domain"/>
    <property type="match status" value="1"/>
</dbReference>
<keyword evidence="8 14" id="KW-1133">Transmembrane helix</keyword>
<dbReference type="PANTHER" id="PTHR33445">
    <property type="entry name" value="ATP SYNTHASE SUBUNIT B', CHLOROPLASTIC"/>
    <property type="match status" value="1"/>
</dbReference>
<dbReference type="InterPro" id="IPR050059">
    <property type="entry name" value="ATP_synthase_B_chain"/>
</dbReference>
<evidence type="ECO:0000256" key="11">
    <source>
        <dbReference type="ARBA" id="ARBA00023310"/>
    </source>
</evidence>
<dbReference type="InterPro" id="IPR028987">
    <property type="entry name" value="ATP_synth_B-like_membr_sf"/>
</dbReference>
<dbReference type="EMBL" id="QQBC01000007">
    <property type="protein sequence ID" value="RDI64905.1"/>
    <property type="molecule type" value="Genomic_DNA"/>
</dbReference>
<keyword evidence="3 14" id="KW-0813">Transport</keyword>
<comment type="similarity">
    <text evidence="2 14 15">Belongs to the ATPase B chain family.</text>
</comment>
<evidence type="ECO:0000313" key="16">
    <source>
        <dbReference type="EMBL" id="RDI64905.1"/>
    </source>
</evidence>
<keyword evidence="7 14" id="KW-0375">Hydrogen ion transport</keyword>
<proteinExistence type="inferred from homology"/>
<evidence type="ECO:0000256" key="13">
    <source>
        <dbReference type="ARBA" id="ARBA00025830"/>
    </source>
</evidence>
<evidence type="ECO:0000256" key="3">
    <source>
        <dbReference type="ARBA" id="ARBA00022448"/>
    </source>
</evidence>
<evidence type="ECO:0000313" key="17">
    <source>
        <dbReference type="Proteomes" id="UP000254869"/>
    </source>
</evidence>
<evidence type="ECO:0000256" key="6">
    <source>
        <dbReference type="ARBA" id="ARBA00022692"/>
    </source>
</evidence>
<dbReference type="Proteomes" id="UP000254869">
    <property type="component" value="Unassembled WGS sequence"/>
</dbReference>
<evidence type="ECO:0000256" key="5">
    <source>
        <dbReference type="ARBA" id="ARBA00022547"/>
    </source>
</evidence>